<dbReference type="Proteomes" id="UP000271256">
    <property type="component" value="Unassembled WGS sequence"/>
</dbReference>
<feature type="active site" description="Charge relay system" evidence="5">
    <location>
        <position position="290"/>
    </location>
</feature>
<evidence type="ECO:0000256" key="2">
    <source>
        <dbReference type="ARBA" id="ARBA00022670"/>
    </source>
</evidence>
<accession>A0A494X211</accession>
<protein>
    <submittedName>
        <fullName evidence="7">Serine protease</fullName>
    </submittedName>
</protein>
<evidence type="ECO:0000259" key="6">
    <source>
        <dbReference type="Pfam" id="PF00082"/>
    </source>
</evidence>
<feature type="active site" description="Charge relay system" evidence="5">
    <location>
        <position position="258"/>
    </location>
</feature>
<gene>
    <name evidence="7" type="ORF">D7024_08270</name>
</gene>
<comment type="caution">
    <text evidence="7">The sequence shown here is derived from an EMBL/GenBank/DDBJ whole genome shotgun (WGS) entry which is preliminary data.</text>
</comment>
<dbReference type="AlphaFoldDB" id="A0A494X211"/>
<dbReference type="InterPro" id="IPR050131">
    <property type="entry name" value="Peptidase_S8_subtilisin-like"/>
</dbReference>
<dbReference type="InterPro" id="IPR000209">
    <property type="entry name" value="Peptidase_S8/S53_dom"/>
</dbReference>
<dbReference type="PROSITE" id="PS51892">
    <property type="entry name" value="SUBTILASE"/>
    <property type="match status" value="1"/>
</dbReference>
<dbReference type="OrthoDB" id="9759014at2"/>
<dbReference type="CDD" id="cd04847">
    <property type="entry name" value="Peptidases_S8_Subtilisin_like_2"/>
    <property type="match status" value="1"/>
</dbReference>
<dbReference type="GO" id="GO:0006508">
    <property type="term" value="P:proteolysis"/>
    <property type="evidence" value="ECO:0007669"/>
    <property type="project" value="UniProtKB-KW"/>
</dbReference>
<dbReference type="GO" id="GO:0004252">
    <property type="term" value="F:serine-type endopeptidase activity"/>
    <property type="evidence" value="ECO:0007669"/>
    <property type="project" value="UniProtKB-UniRule"/>
</dbReference>
<dbReference type="InterPro" id="IPR015500">
    <property type="entry name" value="Peptidase_S8_subtilisin-rel"/>
</dbReference>
<evidence type="ECO:0000256" key="5">
    <source>
        <dbReference type="PROSITE-ProRule" id="PRU01240"/>
    </source>
</evidence>
<dbReference type="Pfam" id="PF00082">
    <property type="entry name" value="Peptidase_S8"/>
    <property type="match status" value="1"/>
</dbReference>
<keyword evidence="8" id="KW-1185">Reference proteome</keyword>
<dbReference type="PANTHER" id="PTHR43806:SF11">
    <property type="entry name" value="CEREVISIN-RELATED"/>
    <property type="match status" value="1"/>
</dbReference>
<dbReference type="PRINTS" id="PR00723">
    <property type="entry name" value="SUBTILISIN"/>
</dbReference>
<sequence>MLERYNHLILQRLVPVNPRRVRPGRSNVTVPSDPQAHARELSRQLEKVVITADEQEPGFDPNLLLKIKAVGIQPDDLESIEGLRVVSQEGSELVVLFASQEGLDEFRRRLAQMSRGEVPTRKDIIFAVKGIEGWTPEDRQGPALRQEGIPEEEPFIVDVELWPLERGPRREQMLNYFENWYTKKNIVKIDRVNQENIVMYRLKVTRESLQAILLHRDVRLVDLPPRYQLSVSLVHMSLRDLPEIPSPPDGAPGVVVLDSGVATGHPLLAPAIGDAQSFFPGLGPQDESGHGTMVCGLALYGDIEKCLNEGRFIPEFRIFSGRIIDAANRNDTGFVENHIIAAVKYFVEHYNCRIFNLSFGDLRKIYLDGHVRGLATVLDSLAREYQVLFVVSAGNFEGTDVIPVDWRSEYPDYLFSPEARVIDPAPALNVLTVGSIARYEQPRMGQRYLHDVGYQPIARRDQPSPFTRTGPGPRKAIKPEVVEYGGNFSVDLRLSNRVAGPTDGLGEISTAHNFATGNLFKVDRGTSFAAPKIAYLAGLLLRRYPDAGSNLLRALIVAHSRCPEATIKLFNGDLEKIFNVVGYGKPDWQKVVYSFENKVTLINQEEIEGESHHFYEIPLPKDFFGPPARRLRRITVALAHTPLVRRTRINYKASAINFRVVKNNSLDNVVRVYRYTPREEREKLIPEAGDFIPKARFRNNGTVQAATWDLSQVDSRWGNNKLFVVVTRTVEPWAKDIFDREPYALVVVIEDCSNQQVKYYSQVRQMLHARVRV</sequence>
<evidence type="ECO:0000256" key="3">
    <source>
        <dbReference type="ARBA" id="ARBA00022801"/>
    </source>
</evidence>
<dbReference type="EMBL" id="RBWE01000001">
    <property type="protein sequence ID" value="RKO66940.1"/>
    <property type="molecule type" value="Genomic_DNA"/>
</dbReference>
<name>A0A494X211_9FIRM</name>
<feature type="active site" description="Charge relay system" evidence="5">
    <location>
        <position position="527"/>
    </location>
</feature>
<keyword evidence="2 5" id="KW-0645">Protease</keyword>
<keyword evidence="4 5" id="KW-0720">Serine protease</keyword>
<evidence type="ECO:0000256" key="4">
    <source>
        <dbReference type="ARBA" id="ARBA00022825"/>
    </source>
</evidence>
<dbReference type="InterPro" id="IPR034074">
    <property type="entry name" value="Y4bN_pept_dom"/>
</dbReference>
<comment type="similarity">
    <text evidence="1 5">Belongs to the peptidase S8 family.</text>
</comment>
<dbReference type="SUPFAM" id="SSF52743">
    <property type="entry name" value="Subtilisin-like"/>
    <property type="match status" value="1"/>
</dbReference>
<proteinExistence type="inferred from homology"/>
<evidence type="ECO:0000256" key="1">
    <source>
        <dbReference type="ARBA" id="ARBA00011073"/>
    </source>
</evidence>
<evidence type="ECO:0000313" key="7">
    <source>
        <dbReference type="EMBL" id="RKO66940.1"/>
    </source>
</evidence>
<evidence type="ECO:0000313" key="8">
    <source>
        <dbReference type="Proteomes" id="UP000271256"/>
    </source>
</evidence>
<dbReference type="InterPro" id="IPR036852">
    <property type="entry name" value="Peptidase_S8/S53_dom_sf"/>
</dbReference>
<dbReference type="PANTHER" id="PTHR43806">
    <property type="entry name" value="PEPTIDASE S8"/>
    <property type="match status" value="1"/>
</dbReference>
<keyword evidence="3 5" id="KW-0378">Hydrolase</keyword>
<feature type="domain" description="Peptidase S8/S53" evidence="6">
    <location>
        <begin position="254"/>
        <end position="560"/>
    </location>
</feature>
<dbReference type="RefSeq" id="WP_121451358.1">
    <property type="nucleotide sequence ID" value="NZ_RBWE01000001.1"/>
</dbReference>
<organism evidence="7 8">
    <name type="scientific">Desulfofundulus salinus</name>
    <dbReference type="NCBI Taxonomy" id="2419843"/>
    <lineage>
        <taxon>Bacteria</taxon>
        <taxon>Bacillati</taxon>
        <taxon>Bacillota</taxon>
        <taxon>Clostridia</taxon>
        <taxon>Eubacteriales</taxon>
        <taxon>Peptococcaceae</taxon>
        <taxon>Desulfofundulus</taxon>
    </lineage>
</organism>
<reference evidence="7 8" key="1">
    <citation type="submission" date="2018-10" db="EMBL/GenBank/DDBJ databases">
        <authorList>
            <person name="Grouzdev D.S."/>
            <person name="Krutkina M.S."/>
            <person name="Tourova T.P."/>
            <person name="Nazina T.N."/>
        </authorList>
    </citation>
    <scope>NUCLEOTIDE SEQUENCE [LARGE SCALE GENOMIC DNA]</scope>
    <source>
        <strain evidence="7 8">435</strain>
    </source>
</reference>
<dbReference type="Gene3D" id="3.40.50.200">
    <property type="entry name" value="Peptidase S8/S53 domain"/>
    <property type="match status" value="1"/>
</dbReference>